<evidence type="ECO:0000256" key="7">
    <source>
        <dbReference type="ARBA" id="ARBA00038875"/>
    </source>
</evidence>
<keyword evidence="2" id="KW-0210">Decarboxylase</keyword>
<organism evidence="10 11">
    <name type="scientific">Methanococcus voltae</name>
    <dbReference type="NCBI Taxonomy" id="2188"/>
    <lineage>
        <taxon>Archaea</taxon>
        <taxon>Methanobacteriati</taxon>
        <taxon>Methanobacteriota</taxon>
        <taxon>Methanomada group</taxon>
        <taxon>Methanococci</taxon>
        <taxon>Methanococcales</taxon>
        <taxon>Methanococcaceae</taxon>
        <taxon>Methanococcus</taxon>
    </lineage>
</organism>
<protein>
    <recommendedName>
        <fullName evidence="7">sulfopyruvate decarboxylase</fullName>
        <ecNumber evidence="7">4.1.1.79</ecNumber>
    </recommendedName>
</protein>
<dbReference type="CDD" id="cd03372">
    <property type="entry name" value="TPP_ComE"/>
    <property type="match status" value="1"/>
</dbReference>
<comment type="subunit">
    <text evidence="6">Heterododecamer composed of 6 subunits alpha and 6 subunits beta.</text>
</comment>
<dbReference type="Proteomes" id="UP000740329">
    <property type="component" value="Unassembled WGS sequence"/>
</dbReference>
<dbReference type="Gene3D" id="3.40.50.970">
    <property type="match status" value="1"/>
</dbReference>
<reference evidence="10" key="1">
    <citation type="submission" date="2021-03" db="EMBL/GenBank/DDBJ databases">
        <title>Genomic Encyclopedia of Type Strains, Phase IV (KMG-V): Genome sequencing to study the core and pangenomes of soil and plant-associated prokaryotes.</title>
        <authorList>
            <person name="Whitman W."/>
        </authorList>
    </citation>
    <scope>NUCLEOTIDE SEQUENCE</scope>
    <source>
        <strain evidence="10">C4</strain>
    </source>
</reference>
<keyword evidence="3 10" id="KW-0456">Lyase</keyword>
<comment type="catalytic activity">
    <reaction evidence="8">
        <text>3-sulfopyruvate + H(+) = sulfoacetaldehyde + CO2</text>
        <dbReference type="Rhea" id="RHEA:20948"/>
        <dbReference type="ChEBI" id="CHEBI:15378"/>
        <dbReference type="ChEBI" id="CHEBI:16526"/>
        <dbReference type="ChEBI" id="CHEBI:57940"/>
        <dbReference type="ChEBI" id="CHEBI:58246"/>
        <dbReference type="EC" id="4.1.1.79"/>
    </reaction>
</comment>
<dbReference type="SUPFAM" id="SSF52518">
    <property type="entry name" value="Thiamin diphosphate-binding fold (THDP-binding)"/>
    <property type="match status" value="1"/>
</dbReference>
<dbReference type="InterPro" id="IPR011766">
    <property type="entry name" value="TPP_enzyme_TPP-bd"/>
</dbReference>
<evidence type="ECO:0000256" key="6">
    <source>
        <dbReference type="ARBA" id="ARBA00038733"/>
    </source>
</evidence>
<dbReference type="GO" id="GO:0030976">
    <property type="term" value="F:thiamine pyrophosphate binding"/>
    <property type="evidence" value="ECO:0007669"/>
    <property type="project" value="InterPro"/>
</dbReference>
<dbReference type="InterPro" id="IPR051818">
    <property type="entry name" value="TPP_dependent_decarboxylase"/>
</dbReference>
<dbReference type="Pfam" id="PF02775">
    <property type="entry name" value="TPP_enzyme_C"/>
    <property type="match status" value="1"/>
</dbReference>
<evidence type="ECO:0000256" key="3">
    <source>
        <dbReference type="ARBA" id="ARBA00023239"/>
    </source>
</evidence>
<dbReference type="GO" id="GO:0019295">
    <property type="term" value="P:coenzyme M biosynthetic process"/>
    <property type="evidence" value="ECO:0007669"/>
    <property type="project" value="UniProtKB-KW"/>
</dbReference>
<dbReference type="PANTHER" id="PTHR42818">
    <property type="entry name" value="SULFOPYRUVATE DECARBOXYLASE SUBUNIT ALPHA"/>
    <property type="match status" value="1"/>
</dbReference>
<evidence type="ECO:0000256" key="5">
    <source>
        <dbReference type="ARBA" id="ARBA00037914"/>
    </source>
</evidence>
<feature type="domain" description="Thiamine pyrophosphate enzyme TPP-binding" evidence="9">
    <location>
        <begin position="42"/>
        <end position="154"/>
    </location>
</feature>
<sequence>MLTRYQVLKILMEYVTDEYIISNIGIPSKELHDINDRSENFYMLGSMGLASSIGLGLALGKAYENDKKTIVIDGDGSVLMNMGSLSTIGYTKPKNMLLIIIDNCAYGSTGNQSTQCISTDLEMVAKGCKIDAKTLVKEKEIRKTFSELMNEKETKTLVIKTRPHNEKVKNIELEPVVIKERFMDAVTSK</sequence>
<comment type="pathway">
    <text evidence="5">Cofactor biosynthesis; coenzyme M biosynthesis; sulfoacetaldehyde from phosphoenolpyruvate and sulfite: step 4/4.</text>
</comment>
<dbReference type="RefSeq" id="WP_209590084.1">
    <property type="nucleotide sequence ID" value="NZ_JAGGMU010000001.1"/>
</dbReference>
<evidence type="ECO:0000259" key="9">
    <source>
        <dbReference type="Pfam" id="PF02775"/>
    </source>
</evidence>
<dbReference type="GO" id="GO:0050545">
    <property type="term" value="F:sulfopyruvate decarboxylase activity"/>
    <property type="evidence" value="ECO:0007669"/>
    <property type="project" value="UniProtKB-EC"/>
</dbReference>
<evidence type="ECO:0000256" key="2">
    <source>
        <dbReference type="ARBA" id="ARBA00022793"/>
    </source>
</evidence>
<evidence type="ECO:0000256" key="8">
    <source>
        <dbReference type="ARBA" id="ARBA00048551"/>
    </source>
</evidence>
<evidence type="ECO:0000256" key="4">
    <source>
        <dbReference type="ARBA" id="ARBA00037396"/>
    </source>
</evidence>
<dbReference type="EMBL" id="JAGGMV010000001">
    <property type="protein sequence ID" value="MBP2200699.1"/>
    <property type="molecule type" value="Genomic_DNA"/>
</dbReference>
<accession>A0A8J7REH3</accession>
<proteinExistence type="predicted"/>
<keyword evidence="1" id="KW-0174">Coenzyme M biosynthesis</keyword>
<name>A0A8J7REH3_METVO</name>
<comment type="function">
    <text evidence="4">Involved in the biosynthesis of the coenzyme M (2-mercaptoethanesulfonic acid). Catalyzes the decarboxylation of sulfopyruvate to sulfoacetaldehyde.</text>
</comment>
<dbReference type="OrthoDB" id="77140at2157"/>
<dbReference type="AlphaFoldDB" id="A0A8J7REH3"/>
<dbReference type="InterPro" id="IPR029061">
    <property type="entry name" value="THDP-binding"/>
</dbReference>
<evidence type="ECO:0000313" key="10">
    <source>
        <dbReference type="EMBL" id="MBP2200699.1"/>
    </source>
</evidence>
<dbReference type="EC" id="4.1.1.79" evidence="7"/>
<gene>
    <name evidence="10" type="ORF">J3E07_000097</name>
</gene>
<comment type="caution">
    <text evidence="10">The sequence shown here is derived from an EMBL/GenBank/DDBJ whole genome shotgun (WGS) entry which is preliminary data.</text>
</comment>
<dbReference type="PANTHER" id="PTHR42818:SF1">
    <property type="entry name" value="SULFOPYRUVATE DECARBOXYLASE"/>
    <property type="match status" value="1"/>
</dbReference>
<evidence type="ECO:0000256" key="1">
    <source>
        <dbReference type="ARBA" id="ARBA00022545"/>
    </source>
</evidence>
<evidence type="ECO:0000313" key="11">
    <source>
        <dbReference type="Proteomes" id="UP000740329"/>
    </source>
</evidence>
<dbReference type="InterPro" id="IPR022494">
    <property type="entry name" value="Sulfopyruvate_deCO2ase_bsu"/>
</dbReference>
<dbReference type="NCBIfam" id="TIGR03846">
    <property type="entry name" value="sulfopy_beta"/>
    <property type="match status" value="1"/>
</dbReference>